<keyword evidence="2 5" id="KW-0175">Coiled coil</keyword>
<keyword evidence="1 4" id="KW-0403">Intermediate filament</keyword>
<dbReference type="PROSITE" id="PS00226">
    <property type="entry name" value="IF_ROD_1"/>
    <property type="match status" value="1"/>
</dbReference>
<feature type="compositionally biased region" description="Basic and acidic residues" evidence="6">
    <location>
        <begin position="692"/>
        <end position="778"/>
    </location>
</feature>
<evidence type="ECO:0000256" key="1">
    <source>
        <dbReference type="ARBA" id="ARBA00022754"/>
    </source>
</evidence>
<feature type="compositionally biased region" description="Basic and acidic residues" evidence="6">
    <location>
        <begin position="670"/>
        <end position="686"/>
    </location>
</feature>
<dbReference type="GO" id="GO:0030424">
    <property type="term" value="C:axon"/>
    <property type="evidence" value="ECO:0007669"/>
    <property type="project" value="TreeGrafter"/>
</dbReference>
<dbReference type="InterPro" id="IPR002957">
    <property type="entry name" value="Keratin_I"/>
</dbReference>
<dbReference type="SUPFAM" id="SSF64593">
    <property type="entry name" value="Intermediate filament protein, coiled coil region"/>
    <property type="match status" value="2"/>
</dbReference>
<feature type="region of interest" description="Disordered" evidence="6">
    <location>
        <begin position="132"/>
        <end position="185"/>
    </location>
</feature>
<comment type="similarity">
    <text evidence="3 4">Belongs to the intermediate filament family.</text>
</comment>
<dbReference type="InterPro" id="IPR018039">
    <property type="entry name" value="IF_conserved"/>
</dbReference>
<reference evidence="8" key="1">
    <citation type="journal article" date="2023" name="Front. Mar. Sci.">
        <title>A new Merluccius polli reference genome to investigate the effects of global change in West African waters.</title>
        <authorList>
            <person name="Mateo J.L."/>
            <person name="Blanco-Fernandez C."/>
            <person name="Garcia-Vazquez E."/>
            <person name="Machado-Schiaffino G."/>
        </authorList>
    </citation>
    <scope>NUCLEOTIDE SEQUENCE</scope>
    <source>
        <strain evidence="8">C29</strain>
        <tissue evidence="8">Fin</tissue>
    </source>
</reference>
<comment type="caution">
    <text evidence="8">The sequence shown here is derived from an EMBL/GenBank/DDBJ whole genome shotgun (WGS) entry which is preliminary data.</text>
</comment>
<dbReference type="EMBL" id="JAOPHQ010006550">
    <property type="protein sequence ID" value="KAK0131331.1"/>
    <property type="molecule type" value="Genomic_DNA"/>
</dbReference>
<feature type="compositionally biased region" description="Acidic residues" evidence="6">
    <location>
        <begin position="651"/>
        <end position="669"/>
    </location>
</feature>
<feature type="domain" description="IF rod" evidence="7">
    <location>
        <begin position="206"/>
        <end position="518"/>
    </location>
</feature>
<name>A0AA47NM90_MERPO</name>
<gene>
    <name evidence="8" type="primary">Nefl</name>
    <name evidence="8" type="ORF">N1851_033980</name>
</gene>
<dbReference type="InterPro" id="IPR039008">
    <property type="entry name" value="IF_rod_dom"/>
</dbReference>
<keyword evidence="9" id="KW-1185">Reference proteome</keyword>
<dbReference type="GO" id="GO:0005737">
    <property type="term" value="C:cytoplasm"/>
    <property type="evidence" value="ECO:0007669"/>
    <property type="project" value="TreeGrafter"/>
</dbReference>
<dbReference type="InterPro" id="IPR050405">
    <property type="entry name" value="Intermediate_filament"/>
</dbReference>
<feature type="coiled-coil region" evidence="5">
    <location>
        <begin position="437"/>
        <end position="489"/>
    </location>
</feature>
<evidence type="ECO:0000256" key="6">
    <source>
        <dbReference type="SAM" id="MobiDB-lite"/>
    </source>
</evidence>
<dbReference type="PANTHER" id="PTHR45652:SF16">
    <property type="entry name" value="NEUROFILAMENT LIGHT POLYPEPTIDE-LIKE"/>
    <property type="match status" value="1"/>
</dbReference>
<evidence type="ECO:0000256" key="2">
    <source>
        <dbReference type="ARBA" id="ARBA00023054"/>
    </source>
</evidence>
<feature type="coiled-coil region" evidence="5">
    <location>
        <begin position="210"/>
        <end position="342"/>
    </location>
</feature>
<dbReference type="Gene3D" id="1.20.5.1160">
    <property type="entry name" value="Vasodilator-stimulated phosphoprotein"/>
    <property type="match status" value="1"/>
</dbReference>
<protein>
    <submittedName>
        <fullName evidence="8">Neurofilament light polypeptide</fullName>
    </submittedName>
</protein>
<evidence type="ECO:0000313" key="9">
    <source>
        <dbReference type="Proteomes" id="UP001174136"/>
    </source>
</evidence>
<accession>A0AA47NM90</accession>
<evidence type="ECO:0000256" key="5">
    <source>
        <dbReference type="SAM" id="Coils"/>
    </source>
</evidence>
<feature type="compositionally biased region" description="Acidic residues" evidence="6">
    <location>
        <begin position="588"/>
        <end position="642"/>
    </location>
</feature>
<dbReference type="Gene3D" id="1.20.5.170">
    <property type="match status" value="1"/>
</dbReference>
<dbReference type="PROSITE" id="PS51842">
    <property type="entry name" value="IF_ROD_2"/>
    <property type="match status" value="1"/>
</dbReference>
<evidence type="ECO:0000256" key="4">
    <source>
        <dbReference type="RuleBase" id="RU000685"/>
    </source>
</evidence>
<dbReference type="GO" id="GO:0099184">
    <property type="term" value="F:structural constituent of postsynaptic intermediate filament cytoskeleton"/>
    <property type="evidence" value="ECO:0007669"/>
    <property type="project" value="TreeGrafter"/>
</dbReference>
<dbReference type="Proteomes" id="UP001174136">
    <property type="component" value="Unassembled WGS sequence"/>
</dbReference>
<dbReference type="FunFam" id="1.20.5.170:FF:000002">
    <property type="entry name" value="Type I keratin KA11"/>
    <property type="match status" value="1"/>
</dbReference>
<feature type="region of interest" description="Disordered" evidence="6">
    <location>
        <begin position="575"/>
        <end position="778"/>
    </location>
</feature>
<sequence>MEGGTLQNGDTLNSAPYGAQVDQLEHSHSLIAPCWETGFFVTSAPADDDIAQSTYIIPGPDTLYLCTLHNKADPEYYCGSENQNKKKRRAASYLLAVMSTVMGYEPYYPTSSSSSSSSSYRRWYAEVTTPTPQVTAAKRGRAPHSVYSSHASPLSSSTRLRYSSSPSGRVFQPSSTSYSSTSSTLERELSQAAQISSEFREVRTRERAQLQDLNDRFAGFVERVHELEQRNRALEADLDLLRRRHAQPPRLGALYEQEARTLRAGVDRAQAERQEALGQRENLERTFDALQARHEEETLAREEMEARLQELRGGADQAALARAEAEKRVEALLDELAFLKKIHEGEVAELQAQAQLGARMVVESEATTALDLSGALREIRAQYEGLAAKNVQSAEDWFRGKVGSLSESVAQHSHAVRSSKGEAGEVRNQLQARLLEIDACRGVNHSLEKQLRETEDKQVAEIAAMQDMIEEQESELSATKQEMTHYLKEYQDLLNVKMALDIEIAAYRKLLEGEESRFNVGMGGASSMYSSHALSVAPPSFSRPMFSGLSSGAPYLTTSRVHMGSTLTTSREVVYASRSHKAEATPQPEEEEELEEEKEKEEEKEQEEEKVEGGEEEEEEEEEEEVKEEEGGEEDAGDEKGEEEEKKEEGDKEESEEMGGEGGDEDEEKQEMKKDTEEGGEGGKEKEEEEKPEDKEVTEVVAKEASDDRGEIEAVKPEEKKQEKADGKQKTEQEDEVKPDMKEENEGGKAAEPEKKSERPQQKEEKDEVVTEKTKEKK</sequence>
<proteinExistence type="inferred from homology"/>
<organism evidence="8 9">
    <name type="scientific">Merluccius polli</name>
    <name type="common">Benguela hake</name>
    <name type="synonym">Merluccius cadenati</name>
    <dbReference type="NCBI Taxonomy" id="89951"/>
    <lineage>
        <taxon>Eukaryota</taxon>
        <taxon>Metazoa</taxon>
        <taxon>Chordata</taxon>
        <taxon>Craniata</taxon>
        <taxon>Vertebrata</taxon>
        <taxon>Euteleostomi</taxon>
        <taxon>Actinopterygii</taxon>
        <taxon>Neopterygii</taxon>
        <taxon>Teleostei</taxon>
        <taxon>Neoteleostei</taxon>
        <taxon>Acanthomorphata</taxon>
        <taxon>Zeiogadaria</taxon>
        <taxon>Gadariae</taxon>
        <taxon>Gadiformes</taxon>
        <taxon>Gadoidei</taxon>
        <taxon>Merlucciidae</taxon>
        <taxon>Merluccius</taxon>
    </lineage>
</organism>
<evidence type="ECO:0000259" key="7">
    <source>
        <dbReference type="PROSITE" id="PS51842"/>
    </source>
</evidence>
<feature type="compositionally biased region" description="Low complexity" evidence="6">
    <location>
        <begin position="174"/>
        <end position="184"/>
    </location>
</feature>
<dbReference type="PANTHER" id="PTHR45652">
    <property type="entry name" value="GLIAL FIBRILLARY ACIDIC PROTEIN"/>
    <property type="match status" value="1"/>
</dbReference>
<dbReference type="SMART" id="SM01391">
    <property type="entry name" value="Filament"/>
    <property type="match status" value="1"/>
</dbReference>
<dbReference type="Gene3D" id="1.20.5.500">
    <property type="entry name" value="Single helix bin"/>
    <property type="match status" value="1"/>
</dbReference>
<dbReference type="FunFam" id="1.20.5.500:FF:000001">
    <property type="entry name" value="Type II keratin 23"/>
    <property type="match status" value="1"/>
</dbReference>
<evidence type="ECO:0000313" key="8">
    <source>
        <dbReference type="EMBL" id="KAK0131331.1"/>
    </source>
</evidence>
<dbReference type="GO" id="GO:0005882">
    <property type="term" value="C:intermediate filament"/>
    <property type="evidence" value="ECO:0007669"/>
    <property type="project" value="UniProtKB-KW"/>
</dbReference>
<dbReference type="GO" id="GO:0099160">
    <property type="term" value="C:postsynaptic intermediate filament cytoskeleton"/>
    <property type="evidence" value="ECO:0007669"/>
    <property type="project" value="TreeGrafter"/>
</dbReference>
<dbReference type="PRINTS" id="PR01248">
    <property type="entry name" value="TYPE1KERATIN"/>
</dbReference>
<dbReference type="GO" id="GO:0033693">
    <property type="term" value="P:neurofilament bundle assembly"/>
    <property type="evidence" value="ECO:0007669"/>
    <property type="project" value="TreeGrafter"/>
</dbReference>
<dbReference type="AlphaFoldDB" id="A0AA47NM90"/>
<feature type="compositionally biased region" description="Low complexity" evidence="6">
    <location>
        <begin position="152"/>
        <end position="167"/>
    </location>
</feature>
<dbReference type="Pfam" id="PF00038">
    <property type="entry name" value="Filament"/>
    <property type="match status" value="1"/>
</dbReference>
<dbReference type="FunFam" id="1.20.5.1160:FF:000001">
    <property type="entry name" value="Keratin type II"/>
    <property type="match status" value="1"/>
</dbReference>
<evidence type="ECO:0000256" key="3">
    <source>
        <dbReference type="ARBA" id="ARBA00061646"/>
    </source>
</evidence>